<dbReference type="InterPro" id="IPR001845">
    <property type="entry name" value="HTH_ArsR_DNA-bd_dom"/>
</dbReference>
<dbReference type="InterPro" id="IPR011991">
    <property type="entry name" value="ArsR-like_HTH"/>
</dbReference>
<evidence type="ECO:0000313" key="6">
    <source>
        <dbReference type="Proteomes" id="UP000315636"/>
    </source>
</evidence>
<evidence type="ECO:0000256" key="2">
    <source>
        <dbReference type="ARBA" id="ARBA00023125"/>
    </source>
</evidence>
<dbReference type="PANTHER" id="PTHR33154:SF18">
    <property type="entry name" value="ARSENICAL RESISTANCE OPERON REPRESSOR"/>
    <property type="match status" value="1"/>
</dbReference>
<dbReference type="AlphaFoldDB" id="A0A521F344"/>
<name>A0A521F344_9BACL</name>
<accession>A0A521F344</accession>
<dbReference type="InterPro" id="IPR051081">
    <property type="entry name" value="HTH_MetalResp_TranReg"/>
</dbReference>
<gene>
    <name evidence="5" type="ORF">SAMN06264849_11221</name>
</gene>
<dbReference type="Pfam" id="PF01022">
    <property type="entry name" value="HTH_5"/>
    <property type="match status" value="1"/>
</dbReference>
<keyword evidence="2" id="KW-0238">DNA-binding</keyword>
<dbReference type="PANTHER" id="PTHR33154">
    <property type="entry name" value="TRANSCRIPTIONAL REGULATOR, ARSR FAMILY"/>
    <property type="match status" value="1"/>
</dbReference>
<dbReference type="InterPro" id="IPR036390">
    <property type="entry name" value="WH_DNA-bd_sf"/>
</dbReference>
<dbReference type="SUPFAM" id="SSF46785">
    <property type="entry name" value="Winged helix' DNA-binding domain"/>
    <property type="match status" value="1"/>
</dbReference>
<protein>
    <submittedName>
        <fullName evidence="5">Transcriptional regulator, ArsR family</fullName>
    </submittedName>
</protein>
<dbReference type="RefSeq" id="WP_246064973.1">
    <property type="nucleotide sequence ID" value="NZ_FXTI01000012.1"/>
</dbReference>
<dbReference type="GO" id="GO:0003677">
    <property type="term" value="F:DNA binding"/>
    <property type="evidence" value="ECO:0007669"/>
    <property type="project" value="UniProtKB-KW"/>
</dbReference>
<dbReference type="EMBL" id="FXTI01000012">
    <property type="protein sequence ID" value="SMO89920.1"/>
    <property type="molecule type" value="Genomic_DNA"/>
</dbReference>
<dbReference type="Gene3D" id="1.10.10.10">
    <property type="entry name" value="Winged helix-like DNA-binding domain superfamily/Winged helix DNA-binding domain"/>
    <property type="match status" value="1"/>
</dbReference>
<dbReference type="InterPro" id="IPR036388">
    <property type="entry name" value="WH-like_DNA-bd_sf"/>
</dbReference>
<evidence type="ECO:0000256" key="3">
    <source>
        <dbReference type="ARBA" id="ARBA00023163"/>
    </source>
</evidence>
<dbReference type="NCBIfam" id="NF033788">
    <property type="entry name" value="HTH_metalloreg"/>
    <property type="match status" value="1"/>
</dbReference>
<dbReference type="CDD" id="cd00090">
    <property type="entry name" value="HTH_ARSR"/>
    <property type="match status" value="1"/>
</dbReference>
<dbReference type="PRINTS" id="PR00778">
    <property type="entry name" value="HTHARSR"/>
</dbReference>
<evidence type="ECO:0000313" key="5">
    <source>
        <dbReference type="EMBL" id="SMO89920.1"/>
    </source>
</evidence>
<dbReference type="SMART" id="SM00418">
    <property type="entry name" value="HTH_ARSR"/>
    <property type="match status" value="1"/>
</dbReference>
<keyword evidence="3" id="KW-0804">Transcription</keyword>
<feature type="domain" description="HTH arsR-type" evidence="4">
    <location>
        <begin position="1"/>
        <end position="95"/>
    </location>
</feature>
<dbReference type="GO" id="GO:0003700">
    <property type="term" value="F:DNA-binding transcription factor activity"/>
    <property type="evidence" value="ECO:0007669"/>
    <property type="project" value="InterPro"/>
</dbReference>
<evidence type="ECO:0000259" key="4">
    <source>
        <dbReference type="PROSITE" id="PS50987"/>
    </source>
</evidence>
<sequence length="107" mass="12275">MDFDQLADCHKALGDKTRLRILALLREEDLCVGELVEILKITQPAVSQHVRKLRNARLVKERRQGQWVYYSLDGKDYPFYSSILQSLPDLSAEITRLKAEGKKGICT</sequence>
<keyword evidence="6" id="KW-1185">Reference proteome</keyword>
<keyword evidence="1" id="KW-0805">Transcription regulation</keyword>
<reference evidence="5 6" key="1">
    <citation type="submission" date="2017-05" db="EMBL/GenBank/DDBJ databases">
        <authorList>
            <person name="Varghese N."/>
            <person name="Submissions S."/>
        </authorList>
    </citation>
    <scope>NUCLEOTIDE SEQUENCE [LARGE SCALE GENOMIC DNA]</scope>
    <source>
        <strain evidence="5 6">DSM 45474</strain>
    </source>
</reference>
<dbReference type="Proteomes" id="UP000315636">
    <property type="component" value="Unassembled WGS sequence"/>
</dbReference>
<evidence type="ECO:0000256" key="1">
    <source>
        <dbReference type="ARBA" id="ARBA00023015"/>
    </source>
</evidence>
<dbReference type="PROSITE" id="PS50987">
    <property type="entry name" value="HTH_ARSR_2"/>
    <property type="match status" value="1"/>
</dbReference>
<organism evidence="5 6">
    <name type="scientific">Melghirimyces algeriensis</name>
    <dbReference type="NCBI Taxonomy" id="910412"/>
    <lineage>
        <taxon>Bacteria</taxon>
        <taxon>Bacillati</taxon>
        <taxon>Bacillota</taxon>
        <taxon>Bacilli</taxon>
        <taxon>Bacillales</taxon>
        <taxon>Thermoactinomycetaceae</taxon>
        <taxon>Melghirimyces</taxon>
    </lineage>
</organism>
<proteinExistence type="predicted"/>